<feature type="transmembrane region" description="Helical" evidence="1">
    <location>
        <begin position="17"/>
        <end position="34"/>
    </location>
</feature>
<keyword evidence="1" id="KW-0472">Membrane</keyword>
<dbReference type="Pfam" id="PF22978">
    <property type="entry name" value="HAD_Pex22"/>
    <property type="match status" value="1"/>
</dbReference>
<sequence>MVGSEEVLNSPRYNVPLTIYVILIFITIIAFANCRTITIKKEPKCNLPCISLCLNKCVVTVTNDNIVVNMRNLEILLEIAKISNLYLITQLPSHITDEQLIQCVYKEGSSILKHRIMTCSTAKGRGSMVRQLQPILHVDIDRTIVDYLTGKVANVLSLEESNDGYDLSSLLEIVPLCKF</sequence>
<proteinExistence type="predicted"/>
<dbReference type="PANTHER" id="PTHR34126">
    <property type="entry name" value="PEROXISOME BIOGENESIS PROTEIN 22"/>
    <property type="match status" value="1"/>
</dbReference>
<dbReference type="GeneID" id="24426397"/>
<dbReference type="GO" id="GO:0007031">
    <property type="term" value="P:peroxisome organization"/>
    <property type="evidence" value="ECO:0007669"/>
    <property type="project" value="InterPro"/>
</dbReference>
<evidence type="ECO:0000313" key="2">
    <source>
        <dbReference type="EMBL" id="SIO73842.1"/>
    </source>
</evidence>
<dbReference type="OrthoDB" id="365975at2759"/>
<evidence type="ECO:0000256" key="1">
    <source>
        <dbReference type="SAM" id="Phobius"/>
    </source>
</evidence>
<reference evidence="2 3" key="3">
    <citation type="journal article" date="2016" name="Sci. Rep.">
        <title>Genome-wide diversity and gene expression profiling of Babesia microti isolates identify polymorphic genes that mediate host-pathogen interactions.</title>
        <authorList>
            <person name="Silva J.C."/>
            <person name="Cornillot E."/>
            <person name="McCracken C."/>
            <person name="Usmani-Brown S."/>
            <person name="Dwivedi A."/>
            <person name="Ifeonu O.O."/>
            <person name="Crabtree J."/>
            <person name="Gotia H.T."/>
            <person name="Virji A.Z."/>
            <person name="Reynes C."/>
            <person name="Colinge J."/>
            <person name="Kumar V."/>
            <person name="Lawres L."/>
            <person name="Pazzi J.E."/>
            <person name="Pablo J.V."/>
            <person name="Hung C."/>
            <person name="Brancato J."/>
            <person name="Kumari P."/>
            <person name="Orvis J."/>
            <person name="Tretina K."/>
            <person name="Chibucos M."/>
            <person name="Ott S."/>
            <person name="Sadzewicz L."/>
            <person name="Sengamalay N."/>
            <person name="Shetty A.C."/>
            <person name="Su Q."/>
            <person name="Tallon L."/>
            <person name="Fraser C.M."/>
            <person name="Frutos R."/>
            <person name="Molina D.M."/>
            <person name="Krause P.J."/>
            <person name="Ben Mamoun C."/>
        </authorList>
    </citation>
    <scope>NUCLEOTIDE SEQUENCE [LARGE SCALE GENOMIC DNA]</scope>
    <source>
        <strain evidence="2 3">RI</strain>
    </source>
</reference>
<organism evidence="2 3">
    <name type="scientific">Babesia microti (strain RI)</name>
    <dbReference type="NCBI Taxonomy" id="1133968"/>
    <lineage>
        <taxon>Eukaryota</taxon>
        <taxon>Sar</taxon>
        <taxon>Alveolata</taxon>
        <taxon>Apicomplexa</taxon>
        <taxon>Aconoidasida</taxon>
        <taxon>Piroplasmida</taxon>
        <taxon>Babesiidae</taxon>
        <taxon>Babesia</taxon>
    </lineage>
</organism>
<reference evidence="2 3" key="1">
    <citation type="journal article" date="2012" name="Nucleic Acids Res.">
        <title>Sequencing of the smallest Apicomplexan genome from the human pathogen Babesia microti.</title>
        <authorList>
            <person name="Cornillot E."/>
            <person name="Hadj-Kaddour K."/>
            <person name="Dassouli A."/>
            <person name="Noel B."/>
            <person name="Ranwez V."/>
            <person name="Vacherie B."/>
            <person name="Augagneur Y."/>
            <person name="Bres V."/>
            <person name="Duclos A."/>
            <person name="Randazzo S."/>
            <person name="Carcy B."/>
            <person name="Debierre-Grockiego F."/>
            <person name="Delbecq S."/>
            <person name="Moubri-Menage K."/>
            <person name="Shams-Eldin H."/>
            <person name="Usmani-Brown S."/>
            <person name="Bringaud F."/>
            <person name="Wincker P."/>
            <person name="Vivares C.P."/>
            <person name="Schwarz R.T."/>
            <person name="Schetters T.P."/>
            <person name="Krause P.J."/>
            <person name="Gorenflot A."/>
            <person name="Berry V."/>
            <person name="Barbe V."/>
            <person name="Ben Mamoun C."/>
        </authorList>
    </citation>
    <scope>NUCLEOTIDE SEQUENCE [LARGE SCALE GENOMIC DNA]</scope>
    <source>
        <strain evidence="2 3">RI</strain>
    </source>
</reference>
<evidence type="ECO:0000313" key="3">
    <source>
        <dbReference type="Proteomes" id="UP000002899"/>
    </source>
</evidence>
<dbReference type="AlphaFoldDB" id="A0A1N6LYA5"/>
<dbReference type="EMBL" id="LN871599">
    <property type="protein sequence ID" value="SIO73842.1"/>
    <property type="molecule type" value="Genomic_DNA"/>
</dbReference>
<accession>A0A1N6LYA5</accession>
<dbReference type="PANTHER" id="PTHR34126:SF1">
    <property type="entry name" value="PEROXISOME BIOGENESIS PROTEIN 22"/>
    <property type="match status" value="1"/>
</dbReference>
<protein>
    <submittedName>
        <fullName evidence="2">Uncharacterized protein</fullName>
    </submittedName>
</protein>
<keyword evidence="1" id="KW-1133">Transmembrane helix</keyword>
<dbReference type="KEGG" id="bmic:BmR1_04g08830"/>
<dbReference type="InterPro" id="IPR037485">
    <property type="entry name" value="PEX22"/>
</dbReference>
<dbReference type="Proteomes" id="UP000002899">
    <property type="component" value="Chromosome IV"/>
</dbReference>
<keyword evidence="1" id="KW-0812">Transmembrane</keyword>
<dbReference type="VEuPathDB" id="PiroplasmaDB:BmR1_04g08830"/>
<dbReference type="RefSeq" id="XP_021337897.1">
    <property type="nucleotide sequence ID" value="XM_021482726.1"/>
</dbReference>
<keyword evidence="3" id="KW-1185">Reference proteome</keyword>
<name>A0A1N6LYA5_BABMR</name>
<reference evidence="2 3" key="2">
    <citation type="journal article" date="2013" name="PLoS ONE">
        <title>Whole genome mapping and re-organization of the nuclear and mitochondrial genomes of Babesia microti isolates.</title>
        <authorList>
            <person name="Cornillot E."/>
            <person name="Dassouli A."/>
            <person name="Garg A."/>
            <person name="Pachikara N."/>
            <person name="Randazzo S."/>
            <person name="Depoix D."/>
            <person name="Carcy B."/>
            <person name="Delbecq S."/>
            <person name="Frutos R."/>
            <person name="Silva J.C."/>
            <person name="Sutton R."/>
            <person name="Krause P.J."/>
            <person name="Mamoun C.B."/>
        </authorList>
    </citation>
    <scope>NUCLEOTIDE SEQUENCE [LARGE SCALE GENOMIC DNA]</scope>
    <source>
        <strain evidence="2 3">RI</strain>
    </source>
</reference>